<reference evidence="9" key="1">
    <citation type="submission" date="2020-06" db="EMBL/GenBank/DDBJ databases">
        <authorList>
            <person name="Li T."/>
            <person name="Hu X."/>
            <person name="Zhang T."/>
            <person name="Song X."/>
            <person name="Zhang H."/>
            <person name="Dai N."/>
            <person name="Sheng W."/>
            <person name="Hou X."/>
            <person name="Wei L."/>
        </authorList>
    </citation>
    <scope>NUCLEOTIDE SEQUENCE</scope>
    <source>
        <strain evidence="9">KEN8</strain>
        <tissue evidence="9">Leaf</tissue>
    </source>
</reference>
<dbReference type="GO" id="GO:0005739">
    <property type="term" value="C:mitochondrion"/>
    <property type="evidence" value="ECO:0007669"/>
    <property type="project" value="UniProtKB-SubCell"/>
</dbReference>
<evidence type="ECO:0000256" key="8">
    <source>
        <dbReference type="SAM" id="MobiDB-lite"/>
    </source>
</evidence>
<dbReference type="PANTHER" id="PTHR19836">
    <property type="entry name" value="30S RIBOSOMAL PROTEIN S14"/>
    <property type="match status" value="1"/>
</dbReference>
<keyword evidence="4" id="KW-0496">Mitochondrion</keyword>
<keyword evidence="3 9" id="KW-0689">Ribosomal protein</keyword>
<comment type="caution">
    <text evidence="9">The sequence shown here is derived from an EMBL/GenBank/DDBJ whole genome shotgun (WGS) entry which is preliminary data.</text>
</comment>
<dbReference type="SUPFAM" id="SSF57716">
    <property type="entry name" value="Glucocorticoid receptor-like (DNA-binding domain)"/>
    <property type="match status" value="1"/>
</dbReference>
<accession>A0AAW2L5W4</accession>
<proteinExistence type="inferred from homology"/>
<feature type="compositionally biased region" description="Basic and acidic residues" evidence="8">
    <location>
        <begin position="65"/>
        <end position="81"/>
    </location>
</feature>
<reference evidence="9" key="2">
    <citation type="journal article" date="2024" name="Plant">
        <title>Genomic evolution and insights into agronomic trait innovations of Sesamum species.</title>
        <authorList>
            <person name="Miao H."/>
            <person name="Wang L."/>
            <person name="Qu L."/>
            <person name="Liu H."/>
            <person name="Sun Y."/>
            <person name="Le M."/>
            <person name="Wang Q."/>
            <person name="Wei S."/>
            <person name="Zheng Y."/>
            <person name="Lin W."/>
            <person name="Duan Y."/>
            <person name="Cao H."/>
            <person name="Xiong S."/>
            <person name="Wang X."/>
            <person name="Wei L."/>
            <person name="Li C."/>
            <person name="Ma Q."/>
            <person name="Ju M."/>
            <person name="Zhao R."/>
            <person name="Li G."/>
            <person name="Mu C."/>
            <person name="Tian Q."/>
            <person name="Mei H."/>
            <person name="Zhang T."/>
            <person name="Gao T."/>
            <person name="Zhang H."/>
        </authorList>
    </citation>
    <scope>NUCLEOTIDE SEQUENCE</scope>
    <source>
        <strain evidence="9">KEN8</strain>
    </source>
</reference>
<comment type="similarity">
    <text evidence="2">Belongs to the universal ribosomal protein uS14 family.</text>
</comment>
<evidence type="ECO:0000256" key="7">
    <source>
        <dbReference type="ARBA" id="ARBA00042804"/>
    </source>
</evidence>
<protein>
    <recommendedName>
        <fullName evidence="6">Small ribosomal subunit protein uS14m</fullName>
    </recommendedName>
    <alternativeName>
        <fullName evidence="7">Ribosomal protein S14, mitochondrial</fullName>
    </alternativeName>
</protein>
<dbReference type="GO" id="GO:0003735">
    <property type="term" value="F:structural constituent of ribosome"/>
    <property type="evidence" value="ECO:0007669"/>
    <property type="project" value="InterPro"/>
</dbReference>
<evidence type="ECO:0000256" key="6">
    <source>
        <dbReference type="ARBA" id="ARBA00040774"/>
    </source>
</evidence>
<sequence length="270" mass="30728">MRGKLSKMSEKRNIRDHKRRLLAAKYELRRKLYKAFCKDPDLPSDMRDKHRYKLSKLPRNSSFARQDDQSESAGEKKEKALKTSLIRSEQSDDSSVTQDDPTPSTLLSLYTTSEVEERKNFYLYIVGPQNAKSSPLEAILNAARAPGDRGLLEQMIVDLTQRSILNIEICFIPVYSKNNVSQLAKIKRTHSTVLDQRLNINIPIKDQARRMFAYLALLSCSLLLTYETSLAARFLPFKPAKVGDEKGKEKGPSLVQSFPIDDLSRCISEA</sequence>
<dbReference type="EMBL" id="JACGWM010000131">
    <property type="protein sequence ID" value="KAL0313720.1"/>
    <property type="molecule type" value="Genomic_DNA"/>
</dbReference>
<evidence type="ECO:0000256" key="3">
    <source>
        <dbReference type="ARBA" id="ARBA00022980"/>
    </source>
</evidence>
<evidence type="ECO:0000313" key="9">
    <source>
        <dbReference type="EMBL" id="KAL0313720.1"/>
    </source>
</evidence>
<dbReference type="GO" id="GO:0015935">
    <property type="term" value="C:small ribosomal subunit"/>
    <property type="evidence" value="ECO:0007669"/>
    <property type="project" value="TreeGrafter"/>
</dbReference>
<evidence type="ECO:0000256" key="4">
    <source>
        <dbReference type="ARBA" id="ARBA00023128"/>
    </source>
</evidence>
<evidence type="ECO:0000256" key="1">
    <source>
        <dbReference type="ARBA" id="ARBA00004173"/>
    </source>
</evidence>
<feature type="region of interest" description="Disordered" evidence="8">
    <location>
        <begin position="38"/>
        <end position="105"/>
    </location>
</feature>
<dbReference type="InterPro" id="IPR001209">
    <property type="entry name" value="Ribosomal_uS14"/>
</dbReference>
<feature type="compositionally biased region" description="Basic and acidic residues" evidence="8">
    <location>
        <begin position="38"/>
        <end position="48"/>
    </location>
</feature>
<dbReference type="PANTHER" id="PTHR19836:SF30">
    <property type="entry name" value="RIBOSOMAL PROTEIN S14"/>
    <property type="match status" value="1"/>
</dbReference>
<dbReference type="Gene3D" id="1.10.287.1480">
    <property type="match status" value="1"/>
</dbReference>
<keyword evidence="5" id="KW-0687">Ribonucleoprotein</keyword>
<name>A0AAW2L5W4_9LAMI</name>
<feature type="compositionally biased region" description="Polar residues" evidence="8">
    <location>
        <begin position="85"/>
        <end position="103"/>
    </location>
</feature>
<evidence type="ECO:0000256" key="5">
    <source>
        <dbReference type="ARBA" id="ARBA00023274"/>
    </source>
</evidence>
<evidence type="ECO:0000256" key="2">
    <source>
        <dbReference type="ARBA" id="ARBA00009083"/>
    </source>
</evidence>
<dbReference type="AlphaFoldDB" id="A0AAW2L5W4"/>
<organism evidence="9">
    <name type="scientific">Sesamum calycinum</name>
    <dbReference type="NCBI Taxonomy" id="2727403"/>
    <lineage>
        <taxon>Eukaryota</taxon>
        <taxon>Viridiplantae</taxon>
        <taxon>Streptophyta</taxon>
        <taxon>Embryophyta</taxon>
        <taxon>Tracheophyta</taxon>
        <taxon>Spermatophyta</taxon>
        <taxon>Magnoliopsida</taxon>
        <taxon>eudicotyledons</taxon>
        <taxon>Gunneridae</taxon>
        <taxon>Pentapetalae</taxon>
        <taxon>asterids</taxon>
        <taxon>lamiids</taxon>
        <taxon>Lamiales</taxon>
        <taxon>Pedaliaceae</taxon>
        <taxon>Sesamum</taxon>
    </lineage>
</organism>
<gene>
    <name evidence="9" type="ORF">Scaly_2907200</name>
</gene>
<comment type="subcellular location">
    <subcellularLocation>
        <location evidence="1">Mitochondrion</location>
    </subcellularLocation>
</comment>
<dbReference type="GO" id="GO:0006412">
    <property type="term" value="P:translation"/>
    <property type="evidence" value="ECO:0007669"/>
    <property type="project" value="InterPro"/>
</dbReference>